<evidence type="ECO:0000313" key="1">
    <source>
        <dbReference type="EMBL" id="QJA55208.1"/>
    </source>
</evidence>
<organism evidence="1">
    <name type="scientific">viral metagenome</name>
    <dbReference type="NCBI Taxonomy" id="1070528"/>
    <lineage>
        <taxon>unclassified sequences</taxon>
        <taxon>metagenomes</taxon>
        <taxon>organismal metagenomes</taxon>
    </lineage>
</organism>
<dbReference type="EMBL" id="MT144577">
    <property type="protein sequence ID" value="QJA55208.1"/>
    <property type="molecule type" value="Genomic_DNA"/>
</dbReference>
<name>A0A6H2A609_9ZZZZ</name>
<protein>
    <submittedName>
        <fullName evidence="1">Uncharacterized protein</fullName>
    </submittedName>
</protein>
<reference evidence="1" key="1">
    <citation type="submission" date="2020-03" db="EMBL/GenBank/DDBJ databases">
        <title>The deep terrestrial virosphere.</title>
        <authorList>
            <person name="Holmfeldt K."/>
            <person name="Nilsson E."/>
            <person name="Simone D."/>
            <person name="Lopez-Fernandez M."/>
            <person name="Wu X."/>
            <person name="de Brujin I."/>
            <person name="Lundin D."/>
            <person name="Andersson A."/>
            <person name="Bertilsson S."/>
            <person name="Dopson M."/>
        </authorList>
    </citation>
    <scope>NUCLEOTIDE SEQUENCE</scope>
    <source>
        <strain evidence="1">TM448A07712</strain>
    </source>
</reference>
<gene>
    <name evidence="1" type="ORF">TM448A07712_0008</name>
</gene>
<proteinExistence type="predicted"/>
<accession>A0A6H2A609</accession>
<sequence length="81" mass="8637">MEVQEIVEAYLKENGFGGLIGGDECGCEIGDLVPCDSNFALCEPGYRTDCDCGQGCLFHISTSRPTPAPVDGHPSPKEKKC</sequence>
<dbReference type="AlphaFoldDB" id="A0A6H2A609"/>